<keyword evidence="2" id="KW-0805">Transcription regulation</keyword>
<dbReference type="PROSITE" id="PS50937">
    <property type="entry name" value="HTH_MERR_2"/>
    <property type="match status" value="1"/>
</dbReference>
<sequence>MGIGELARRTGISPRLLRYYEQQHLLAPHRSAGGHRRYPDDAVERVEHIRALLAAGLSTAVIHDLLPCVEGPGPELERCAAPILRNQLHDINSRISALHTARSALTGLLTATDPAGGRSSEDGDSAVARRNPGEGGRRQAVRSSTPGRRTR</sequence>
<evidence type="ECO:0000256" key="4">
    <source>
        <dbReference type="ARBA" id="ARBA00023163"/>
    </source>
</evidence>
<dbReference type="RefSeq" id="WP_387251367.1">
    <property type="nucleotide sequence ID" value="NZ_JBIALX010000005.1"/>
</dbReference>
<evidence type="ECO:0000259" key="6">
    <source>
        <dbReference type="PROSITE" id="PS50937"/>
    </source>
</evidence>
<evidence type="ECO:0000313" key="8">
    <source>
        <dbReference type="Proteomes" id="UP001601521"/>
    </source>
</evidence>
<evidence type="ECO:0000313" key="7">
    <source>
        <dbReference type="EMBL" id="MFF0454484.1"/>
    </source>
</evidence>
<feature type="domain" description="HTH merR-type" evidence="6">
    <location>
        <begin position="1"/>
        <end position="68"/>
    </location>
</feature>
<evidence type="ECO:0000256" key="5">
    <source>
        <dbReference type="SAM" id="MobiDB-lite"/>
    </source>
</evidence>
<dbReference type="SMART" id="SM00422">
    <property type="entry name" value="HTH_MERR"/>
    <property type="match status" value="1"/>
</dbReference>
<dbReference type="PROSITE" id="PS00552">
    <property type="entry name" value="HTH_MERR_1"/>
    <property type="match status" value="1"/>
</dbReference>
<keyword evidence="3" id="KW-0238">DNA-binding</keyword>
<dbReference type="PANTHER" id="PTHR30204">
    <property type="entry name" value="REDOX-CYCLING DRUG-SENSING TRANSCRIPTIONAL ACTIVATOR SOXR"/>
    <property type="match status" value="1"/>
</dbReference>
<organism evidence="7 8">
    <name type="scientific">Nocardia africana</name>
    <dbReference type="NCBI Taxonomy" id="134964"/>
    <lineage>
        <taxon>Bacteria</taxon>
        <taxon>Bacillati</taxon>
        <taxon>Actinomycetota</taxon>
        <taxon>Actinomycetes</taxon>
        <taxon>Mycobacteriales</taxon>
        <taxon>Nocardiaceae</taxon>
        <taxon>Nocardia</taxon>
    </lineage>
</organism>
<gene>
    <name evidence="7" type="ORF">ACFYTH_14070</name>
</gene>
<keyword evidence="1" id="KW-0678">Repressor</keyword>
<dbReference type="InterPro" id="IPR047057">
    <property type="entry name" value="MerR_fam"/>
</dbReference>
<keyword evidence="8" id="KW-1185">Reference proteome</keyword>
<dbReference type="PANTHER" id="PTHR30204:SF69">
    <property type="entry name" value="MERR-FAMILY TRANSCRIPTIONAL REGULATOR"/>
    <property type="match status" value="1"/>
</dbReference>
<feature type="region of interest" description="Disordered" evidence="5">
    <location>
        <begin position="110"/>
        <end position="151"/>
    </location>
</feature>
<dbReference type="InterPro" id="IPR009061">
    <property type="entry name" value="DNA-bd_dom_put_sf"/>
</dbReference>
<reference evidence="7 8" key="1">
    <citation type="submission" date="2024-10" db="EMBL/GenBank/DDBJ databases">
        <title>The Natural Products Discovery Center: Release of the First 8490 Sequenced Strains for Exploring Actinobacteria Biosynthetic Diversity.</title>
        <authorList>
            <person name="Kalkreuter E."/>
            <person name="Kautsar S.A."/>
            <person name="Yang D."/>
            <person name="Bader C.D."/>
            <person name="Teijaro C.N."/>
            <person name="Fluegel L."/>
            <person name="Davis C.M."/>
            <person name="Simpson J.R."/>
            <person name="Lauterbach L."/>
            <person name="Steele A.D."/>
            <person name="Gui C."/>
            <person name="Meng S."/>
            <person name="Li G."/>
            <person name="Viehrig K."/>
            <person name="Ye F."/>
            <person name="Su P."/>
            <person name="Kiefer A.F."/>
            <person name="Nichols A."/>
            <person name="Cepeda A.J."/>
            <person name="Yan W."/>
            <person name="Fan B."/>
            <person name="Jiang Y."/>
            <person name="Adhikari A."/>
            <person name="Zheng C.-J."/>
            <person name="Schuster L."/>
            <person name="Cowan T.M."/>
            <person name="Smanski M.J."/>
            <person name="Chevrette M.G."/>
            <person name="De Carvalho L.P.S."/>
            <person name="Shen B."/>
        </authorList>
    </citation>
    <scope>NUCLEOTIDE SEQUENCE [LARGE SCALE GENOMIC DNA]</scope>
    <source>
        <strain evidence="7 8">NPDC004550</strain>
    </source>
</reference>
<evidence type="ECO:0000256" key="3">
    <source>
        <dbReference type="ARBA" id="ARBA00023125"/>
    </source>
</evidence>
<name>A0ABW6NLF7_9NOCA</name>
<feature type="compositionally biased region" description="Polar residues" evidence="5">
    <location>
        <begin position="141"/>
        <end position="151"/>
    </location>
</feature>
<dbReference type="PRINTS" id="PR00040">
    <property type="entry name" value="HTHMERR"/>
</dbReference>
<dbReference type="Pfam" id="PF13411">
    <property type="entry name" value="MerR_1"/>
    <property type="match status" value="1"/>
</dbReference>
<keyword evidence="4" id="KW-0804">Transcription</keyword>
<evidence type="ECO:0000256" key="1">
    <source>
        <dbReference type="ARBA" id="ARBA00022491"/>
    </source>
</evidence>
<comment type="caution">
    <text evidence="7">The sequence shown here is derived from an EMBL/GenBank/DDBJ whole genome shotgun (WGS) entry which is preliminary data.</text>
</comment>
<dbReference type="InterPro" id="IPR000551">
    <property type="entry name" value="MerR-type_HTH_dom"/>
</dbReference>
<evidence type="ECO:0000256" key="2">
    <source>
        <dbReference type="ARBA" id="ARBA00023015"/>
    </source>
</evidence>
<accession>A0ABW6NLF7</accession>
<dbReference type="Proteomes" id="UP001601521">
    <property type="component" value="Unassembled WGS sequence"/>
</dbReference>
<proteinExistence type="predicted"/>
<protein>
    <submittedName>
        <fullName evidence="7">MerR family transcriptional regulator</fullName>
    </submittedName>
</protein>
<dbReference type="EMBL" id="JBIALX010000005">
    <property type="protein sequence ID" value="MFF0454484.1"/>
    <property type="molecule type" value="Genomic_DNA"/>
</dbReference>
<dbReference type="Gene3D" id="1.10.1660.10">
    <property type="match status" value="1"/>
</dbReference>
<dbReference type="SUPFAM" id="SSF46955">
    <property type="entry name" value="Putative DNA-binding domain"/>
    <property type="match status" value="1"/>
</dbReference>